<dbReference type="STRING" id="8022.A0A060YXG4"/>
<dbReference type="PaxDb" id="8022-A0A060YXG4"/>
<dbReference type="EMBL" id="FR924727">
    <property type="protein sequence ID" value="CDQ96242.1"/>
    <property type="molecule type" value="Genomic_DNA"/>
</dbReference>
<evidence type="ECO:0000313" key="2">
    <source>
        <dbReference type="EMBL" id="CDQ96242.1"/>
    </source>
</evidence>
<dbReference type="AlphaFoldDB" id="A0A060YXG4"/>
<accession>A0A060YXG4</accession>
<evidence type="ECO:0000313" key="3">
    <source>
        <dbReference type="Proteomes" id="UP000193380"/>
    </source>
</evidence>
<feature type="region of interest" description="Disordered" evidence="1">
    <location>
        <begin position="28"/>
        <end position="55"/>
    </location>
</feature>
<organism evidence="2 3">
    <name type="scientific">Oncorhynchus mykiss</name>
    <name type="common">Rainbow trout</name>
    <name type="synonym">Salmo gairdneri</name>
    <dbReference type="NCBI Taxonomy" id="8022"/>
    <lineage>
        <taxon>Eukaryota</taxon>
        <taxon>Metazoa</taxon>
        <taxon>Chordata</taxon>
        <taxon>Craniata</taxon>
        <taxon>Vertebrata</taxon>
        <taxon>Euteleostomi</taxon>
        <taxon>Actinopterygii</taxon>
        <taxon>Neopterygii</taxon>
        <taxon>Teleostei</taxon>
        <taxon>Protacanthopterygii</taxon>
        <taxon>Salmoniformes</taxon>
        <taxon>Salmonidae</taxon>
        <taxon>Salmoninae</taxon>
        <taxon>Oncorhynchus</taxon>
    </lineage>
</organism>
<name>A0A060YXG4_ONCMY</name>
<feature type="region of interest" description="Disordered" evidence="1">
    <location>
        <begin position="1"/>
        <end position="20"/>
    </location>
</feature>
<reference evidence="2" key="2">
    <citation type="submission" date="2014-03" db="EMBL/GenBank/DDBJ databases">
        <authorList>
            <person name="Genoscope - CEA"/>
        </authorList>
    </citation>
    <scope>NUCLEOTIDE SEQUENCE</scope>
</reference>
<sequence length="68" mass="7441">MVYADIDSALGDNKHGKKMRPQTLKVNQEKMKRHRETIIPPSSAPKGPTPGGRVAAMNMQANPELFPG</sequence>
<proteinExistence type="predicted"/>
<protein>
    <submittedName>
        <fullName evidence="2">Uncharacterized protein</fullName>
    </submittedName>
</protein>
<reference evidence="2" key="1">
    <citation type="journal article" date="2014" name="Nat. Commun.">
        <title>The rainbow trout genome provides novel insights into evolution after whole-genome duplication in vertebrates.</title>
        <authorList>
            <person name="Berthelot C."/>
            <person name="Brunet F."/>
            <person name="Chalopin D."/>
            <person name="Juanchich A."/>
            <person name="Bernard M."/>
            <person name="Noel B."/>
            <person name="Bento P."/>
            <person name="Da Silva C."/>
            <person name="Labadie K."/>
            <person name="Alberti A."/>
            <person name="Aury J.M."/>
            <person name="Louis A."/>
            <person name="Dehais P."/>
            <person name="Bardou P."/>
            <person name="Montfort J."/>
            <person name="Klopp C."/>
            <person name="Cabau C."/>
            <person name="Gaspin C."/>
            <person name="Thorgaard G.H."/>
            <person name="Boussaha M."/>
            <person name="Quillet E."/>
            <person name="Guyomard R."/>
            <person name="Galiana D."/>
            <person name="Bobe J."/>
            <person name="Volff J.N."/>
            <person name="Genet C."/>
            <person name="Wincker P."/>
            <person name="Jaillon O."/>
            <person name="Roest Crollius H."/>
            <person name="Guiguen Y."/>
        </authorList>
    </citation>
    <scope>NUCLEOTIDE SEQUENCE [LARGE SCALE GENOMIC DNA]</scope>
</reference>
<dbReference type="Proteomes" id="UP000193380">
    <property type="component" value="Unassembled WGS sequence"/>
</dbReference>
<gene>
    <name evidence="2" type="ORF">GSONMT00035244001</name>
</gene>
<evidence type="ECO:0000256" key="1">
    <source>
        <dbReference type="SAM" id="MobiDB-lite"/>
    </source>
</evidence>